<evidence type="ECO:0000256" key="9">
    <source>
        <dbReference type="ARBA" id="ARBA00022737"/>
    </source>
</evidence>
<evidence type="ECO:0000256" key="14">
    <source>
        <dbReference type="ARBA" id="ARBA00023175"/>
    </source>
</evidence>
<comment type="similarity">
    <text evidence="3">In the C-terminal section; belongs to the TRAFAC class myosin-kinesin ATPase superfamily. Myosin family.</text>
</comment>
<dbReference type="SUPFAM" id="SSF52540">
    <property type="entry name" value="P-loop containing nucleoside triphosphate hydrolases"/>
    <property type="match status" value="1"/>
</dbReference>
<keyword evidence="11" id="KW-0418">Kinase</keyword>
<keyword evidence="9" id="KW-0677">Repeat</keyword>
<evidence type="ECO:0000256" key="19">
    <source>
        <dbReference type="ARBA" id="ARBA00047899"/>
    </source>
</evidence>
<dbReference type="Pfam" id="PF00069">
    <property type="entry name" value="Pkinase"/>
    <property type="match status" value="2"/>
</dbReference>
<evidence type="ECO:0000259" key="25">
    <source>
        <dbReference type="PROSITE" id="PS51456"/>
    </source>
</evidence>
<feature type="compositionally biased region" description="Polar residues" evidence="23">
    <location>
        <begin position="1246"/>
        <end position="1261"/>
    </location>
</feature>
<organism evidence="26">
    <name type="scientific">Pieris brassicae</name>
    <name type="common">White butterfly</name>
    <name type="synonym">Large white butterfly</name>
    <dbReference type="NCBI Taxonomy" id="7116"/>
    <lineage>
        <taxon>Eukaryota</taxon>
        <taxon>Metazoa</taxon>
        <taxon>Ecdysozoa</taxon>
        <taxon>Arthropoda</taxon>
        <taxon>Hexapoda</taxon>
        <taxon>Insecta</taxon>
        <taxon>Pterygota</taxon>
        <taxon>Neoptera</taxon>
        <taxon>Endopterygota</taxon>
        <taxon>Lepidoptera</taxon>
        <taxon>Glossata</taxon>
        <taxon>Ditrysia</taxon>
        <taxon>Papilionoidea</taxon>
        <taxon>Pieridae</taxon>
        <taxon>Pierinae</taxon>
        <taxon>Pieris</taxon>
    </lineage>
</organism>
<feature type="domain" description="Myosin motor" evidence="25">
    <location>
        <begin position="296"/>
        <end position="875"/>
    </location>
</feature>
<keyword evidence="12 21" id="KW-0067">ATP-binding</keyword>
<dbReference type="InterPro" id="IPR052409">
    <property type="entry name" value="Myosin-III_kinase_activity"/>
</dbReference>
<dbReference type="InterPro" id="IPR000719">
    <property type="entry name" value="Prot_kinase_dom"/>
</dbReference>
<evidence type="ECO:0000256" key="5">
    <source>
        <dbReference type="ARBA" id="ARBA00022490"/>
    </source>
</evidence>
<comment type="catalytic activity">
    <reaction evidence="19">
        <text>L-threonyl-[protein] + ATP = O-phospho-L-threonyl-[protein] + ADP + H(+)</text>
        <dbReference type="Rhea" id="RHEA:46608"/>
        <dbReference type="Rhea" id="RHEA-COMP:11060"/>
        <dbReference type="Rhea" id="RHEA-COMP:11605"/>
        <dbReference type="ChEBI" id="CHEBI:15378"/>
        <dbReference type="ChEBI" id="CHEBI:30013"/>
        <dbReference type="ChEBI" id="CHEBI:30616"/>
        <dbReference type="ChEBI" id="CHEBI:61977"/>
        <dbReference type="ChEBI" id="CHEBI:456216"/>
        <dbReference type="EC" id="2.7.11.1"/>
    </reaction>
</comment>
<dbReference type="InterPro" id="IPR001609">
    <property type="entry name" value="Myosin_head_motor_dom-like"/>
</dbReference>
<dbReference type="PROSITE" id="PS50096">
    <property type="entry name" value="IQ"/>
    <property type="match status" value="1"/>
</dbReference>
<evidence type="ECO:0000256" key="2">
    <source>
        <dbReference type="ARBA" id="ARBA00004316"/>
    </source>
</evidence>
<evidence type="ECO:0000256" key="20">
    <source>
        <dbReference type="ARBA" id="ARBA00048679"/>
    </source>
</evidence>
<evidence type="ECO:0000256" key="13">
    <source>
        <dbReference type="ARBA" id="ARBA00023123"/>
    </source>
</evidence>
<dbReference type="PANTHER" id="PTHR46256:SF2">
    <property type="entry name" value="NEITHER INACTIVATION NOR AFTERPOTENTIAL PROTEIN C"/>
    <property type="match status" value="1"/>
</dbReference>
<keyword evidence="17" id="KW-0966">Cell projection</keyword>
<dbReference type="PROSITE" id="PS00107">
    <property type="entry name" value="PROTEIN_KINASE_ATP"/>
    <property type="match status" value="1"/>
</dbReference>
<dbReference type="PROSITE" id="PS51456">
    <property type="entry name" value="MYOSIN_MOTOR"/>
    <property type="match status" value="1"/>
</dbReference>
<dbReference type="PANTHER" id="PTHR46256">
    <property type="entry name" value="AGAP011099-PA"/>
    <property type="match status" value="1"/>
</dbReference>
<feature type="binding site" evidence="21">
    <location>
        <begin position="389"/>
        <end position="396"/>
    </location>
    <ligand>
        <name>ATP</name>
        <dbReference type="ChEBI" id="CHEBI:30616"/>
    </ligand>
</feature>
<keyword evidence="5" id="KW-0963">Cytoplasm</keyword>
<evidence type="ECO:0000313" key="26">
    <source>
        <dbReference type="EMBL" id="BBB06734.1"/>
    </source>
</evidence>
<reference evidence="26" key="1">
    <citation type="submission" date="2016-06" db="EMBL/GenBank/DDBJ databases">
        <title>P. brassicae BAC sequences.</title>
        <authorList>
            <person name="Yasukochi Y."/>
            <person name="Jouraku A."/>
            <person name="Ohno M."/>
            <person name="Naito R."/>
            <person name="Sahara K."/>
        </authorList>
    </citation>
    <scope>NUCLEOTIDE SEQUENCE</scope>
</reference>
<evidence type="ECO:0000256" key="10">
    <source>
        <dbReference type="ARBA" id="ARBA00022741"/>
    </source>
</evidence>
<dbReference type="InterPro" id="IPR027417">
    <property type="entry name" value="P-loop_NTPase"/>
</dbReference>
<dbReference type="Pfam" id="PF00612">
    <property type="entry name" value="IQ"/>
    <property type="match status" value="1"/>
</dbReference>
<dbReference type="SMART" id="SM00015">
    <property type="entry name" value="IQ"/>
    <property type="match status" value="2"/>
</dbReference>
<feature type="domain" description="Protein kinase" evidence="24">
    <location>
        <begin position="17"/>
        <end position="245"/>
    </location>
</feature>
<evidence type="ECO:0000256" key="12">
    <source>
        <dbReference type="ARBA" id="ARBA00022840"/>
    </source>
</evidence>
<evidence type="ECO:0000259" key="24">
    <source>
        <dbReference type="PROSITE" id="PS50011"/>
    </source>
</evidence>
<evidence type="ECO:0000256" key="22">
    <source>
        <dbReference type="PROSITE-ProRule" id="PRU10141"/>
    </source>
</evidence>
<dbReference type="GO" id="GO:0005737">
    <property type="term" value="C:cytoplasm"/>
    <property type="evidence" value="ECO:0007669"/>
    <property type="project" value="UniProtKB-ARBA"/>
</dbReference>
<evidence type="ECO:0000256" key="3">
    <source>
        <dbReference type="ARBA" id="ARBA00006998"/>
    </source>
</evidence>
<dbReference type="Gene3D" id="6.20.240.20">
    <property type="match status" value="1"/>
</dbReference>
<evidence type="ECO:0000256" key="16">
    <source>
        <dbReference type="ARBA" id="ARBA00023212"/>
    </source>
</evidence>
<keyword evidence="14 21" id="KW-0505">Motor protein</keyword>
<evidence type="ECO:0000256" key="15">
    <source>
        <dbReference type="ARBA" id="ARBA00023203"/>
    </source>
</evidence>
<dbReference type="SMART" id="SM00242">
    <property type="entry name" value="MYSc"/>
    <property type="match status" value="1"/>
</dbReference>
<dbReference type="GO" id="GO:0030832">
    <property type="term" value="P:regulation of actin filament length"/>
    <property type="evidence" value="ECO:0007669"/>
    <property type="project" value="TreeGrafter"/>
</dbReference>
<dbReference type="Gene3D" id="1.10.510.10">
    <property type="entry name" value="Transferase(Phosphotransferase) domain 1"/>
    <property type="match status" value="1"/>
</dbReference>
<dbReference type="EC" id="2.7.11.1" evidence="4"/>
<evidence type="ECO:0000256" key="11">
    <source>
        <dbReference type="ARBA" id="ARBA00022777"/>
    </source>
</evidence>
<keyword evidence="10 21" id="KW-0547">Nucleotide-binding</keyword>
<keyword evidence="8" id="KW-0808">Transferase</keyword>
<protein>
    <recommendedName>
        <fullName evidence="4">non-specific serine/threonine protein kinase</fullName>
        <ecNumber evidence="4">2.7.11.1</ecNumber>
    </recommendedName>
</protein>
<evidence type="ECO:0000256" key="7">
    <source>
        <dbReference type="ARBA" id="ARBA00022606"/>
    </source>
</evidence>
<evidence type="ECO:0000256" key="4">
    <source>
        <dbReference type="ARBA" id="ARBA00012513"/>
    </source>
</evidence>
<dbReference type="GO" id="GO:0003779">
    <property type="term" value="F:actin binding"/>
    <property type="evidence" value="ECO:0007669"/>
    <property type="project" value="UniProtKB-KW"/>
</dbReference>
<dbReference type="SUPFAM" id="SSF56112">
    <property type="entry name" value="Protein kinase-like (PK-like)"/>
    <property type="match status" value="1"/>
</dbReference>
<evidence type="ECO:0000256" key="18">
    <source>
        <dbReference type="ARBA" id="ARBA00023305"/>
    </source>
</evidence>
<dbReference type="CDD" id="cd23767">
    <property type="entry name" value="IQCD"/>
    <property type="match status" value="1"/>
</dbReference>
<dbReference type="InterPro" id="IPR036961">
    <property type="entry name" value="Kinesin_motor_dom_sf"/>
</dbReference>
<dbReference type="InterPro" id="IPR017441">
    <property type="entry name" value="Protein_kinase_ATP_BS"/>
</dbReference>
<evidence type="ECO:0000256" key="21">
    <source>
        <dbReference type="PROSITE-ProRule" id="PRU00782"/>
    </source>
</evidence>
<evidence type="ECO:0000256" key="1">
    <source>
        <dbReference type="ARBA" id="ARBA00004245"/>
    </source>
</evidence>
<dbReference type="Gene3D" id="3.40.850.10">
    <property type="entry name" value="Kinesin motor domain"/>
    <property type="match status" value="1"/>
</dbReference>
<comment type="caution">
    <text evidence="21">Lacks conserved residue(s) required for the propagation of feature annotation.</text>
</comment>
<dbReference type="InterPro" id="IPR000048">
    <property type="entry name" value="IQ_motif_EF-hand-BS"/>
</dbReference>
<name>A0A2Z5U731_PIEBR</name>
<sequence>MRDGLNVSSLSSPHDRYKIEKKLGSGIFGKVFQASDDQAAGKSVAVKVINLTDTKEQHIHEECKILRDFTKHPNIIDFYGVFCERSEYVKKIWFVIEALVYLHENKVMHRNVRASNILIKNNGEIKICDFSLCCQLKDALDKTTSYIGSPSWMAPEIVNGGEEGYDNRVDVWALGITTIEMVDGKGPFENMHPTGALFQIVRNPPPGVMKPAMSSNEINDFINECLEKNPEHRPFIMELEEHPFIQSVPENDFHLSTEIKMLANDLQEKETPPRKPERIIKDGLLITQGRHEPETMQVEDLAALECLTEENILSEIHTKLEKGYFMSFIGDILLILNPNSSDDIYNEEYHKKYECKSRSDNEPHIFSVADSAYQNALHHNEQQYIVFSGESKSGKTTSVLHALSHLTFLGAMKNNTGERIQNATTIILACISAATPIHSNSTRGIFHIQVTYGSSGKLSGAIFWLYQLEKWRVSSTDMSHANFNIMYYFYDSKEADNKLSELYLERNRKHRYLRILDDSIRGIQGARENPRDNAKRYKDIIEYFKLLDWQEDEITFFETVLAAILVLGNVRFRDGKSGSAEIENPDEAKKVAKLLSLDEVKFMWALLNYCLIENGNAVKRKHSTDEARDARDTLASTLYKRLVDWMINLINSKLSFMRQVLASCKGPYVKLAGSHEFSVAHYTGKVNYDTREMADKNKDFLPPEMTETMRASTNLTMQQLFKNRLTKTGNLTLAPNENESSANRTKSQKEQENIKARQLSTSNGLHFVRCVRTDLNDNPRGFQTEVVKQQLRAMAVLDTAKARQCGFSYRIPFAEFIKRYRFLAFDFDENVDETKDNCRLLMIRLKMEGWELGKSKAFLKYYNEEFLSRLYETQVKKIVKVQSMMRTFLAKRKAVQSKSKAMHIKELKKQKSANMNDEEAALVIQKAYRGFVVRKAYGPIVNKSTGEIDEETSSFLKRFARKWKSRSLFQVLLQYRALRYQDLVNFSQQIHMYNQVLVEGLLNTNASVLLERIDPHARKEFLGTPRLTVWKLPFRLDEIQYFDTSHMCDPKVKSNDTFASQYDSDHEQWDEPFKHRFSSSGSTTRTKSTQTLLSVPFCRDPTQPMPKVPDEPKMEYAPNRPVLYNKKHVSSPQKFYQPPTPWATNNEDTFEPTVPRRSTSFYGPDSEACDPIRELQALAKSTGDLNTDDDNPPFNFQAMLKKTPKNRASMKRYGENDGGFERAQAPPKRIITPTEQTYRGPRRSESGNMASAPTTPTSPSGRYNYDDAVSRSDDYLKPKNNFIDNRDETKTVEIAPGISVEGTVTDL</sequence>
<evidence type="ECO:0000256" key="6">
    <source>
        <dbReference type="ARBA" id="ARBA00022527"/>
    </source>
</evidence>
<dbReference type="PROSITE" id="PS50011">
    <property type="entry name" value="PROTEIN_KINASE_DOM"/>
    <property type="match status" value="1"/>
</dbReference>
<evidence type="ECO:0000256" key="17">
    <source>
        <dbReference type="ARBA" id="ARBA00023273"/>
    </source>
</evidence>
<dbReference type="GO" id="GO:0042995">
    <property type="term" value="C:cell projection"/>
    <property type="evidence" value="ECO:0007669"/>
    <property type="project" value="UniProtKB-SubCell"/>
</dbReference>
<feature type="region of interest" description="Disordered" evidence="23">
    <location>
        <begin position="1096"/>
        <end position="1117"/>
    </location>
</feature>
<comment type="catalytic activity">
    <reaction evidence="20">
        <text>L-seryl-[protein] + ATP = O-phospho-L-seryl-[protein] + ADP + H(+)</text>
        <dbReference type="Rhea" id="RHEA:17989"/>
        <dbReference type="Rhea" id="RHEA-COMP:9863"/>
        <dbReference type="Rhea" id="RHEA-COMP:11604"/>
        <dbReference type="ChEBI" id="CHEBI:15378"/>
        <dbReference type="ChEBI" id="CHEBI:29999"/>
        <dbReference type="ChEBI" id="CHEBI:30616"/>
        <dbReference type="ChEBI" id="CHEBI:83421"/>
        <dbReference type="ChEBI" id="CHEBI:456216"/>
        <dbReference type="EC" id="2.7.11.1"/>
    </reaction>
</comment>
<dbReference type="GO" id="GO:0007601">
    <property type="term" value="P:visual perception"/>
    <property type="evidence" value="ECO:0007669"/>
    <property type="project" value="UniProtKB-KW"/>
</dbReference>
<feature type="compositionally biased region" description="Polar residues" evidence="23">
    <location>
        <begin position="729"/>
        <end position="745"/>
    </location>
</feature>
<feature type="region of interest" description="Disordered" evidence="23">
    <location>
        <begin position="1129"/>
        <end position="1153"/>
    </location>
</feature>
<feature type="binding site" evidence="22">
    <location>
        <position position="47"/>
    </location>
    <ligand>
        <name>ATP</name>
        <dbReference type="ChEBI" id="CHEBI:30616"/>
    </ligand>
</feature>
<evidence type="ECO:0000256" key="23">
    <source>
        <dbReference type="SAM" id="MobiDB-lite"/>
    </source>
</evidence>
<dbReference type="GO" id="GO:0000146">
    <property type="term" value="F:microfilament motor activity"/>
    <property type="evidence" value="ECO:0007669"/>
    <property type="project" value="TreeGrafter"/>
</dbReference>
<keyword evidence="7" id="KW-0716">Sensory transduction</keyword>
<gene>
    <name evidence="26" type="primary">01B05_C</name>
</gene>
<keyword evidence="18" id="KW-0844">Vision</keyword>
<dbReference type="InterPro" id="IPR011009">
    <property type="entry name" value="Kinase-like_dom_sf"/>
</dbReference>
<dbReference type="GO" id="GO:0004674">
    <property type="term" value="F:protein serine/threonine kinase activity"/>
    <property type="evidence" value="ECO:0007669"/>
    <property type="project" value="UniProtKB-KW"/>
</dbReference>
<keyword evidence="13 21" id="KW-0518">Myosin</keyword>
<accession>A0A2Z5U731</accession>
<proteinExistence type="inferred from homology"/>
<dbReference type="GO" id="GO:0016459">
    <property type="term" value="C:myosin complex"/>
    <property type="evidence" value="ECO:0007669"/>
    <property type="project" value="UniProtKB-KW"/>
</dbReference>
<feature type="region of interest" description="Disordered" evidence="23">
    <location>
        <begin position="729"/>
        <end position="756"/>
    </location>
</feature>
<dbReference type="Gene3D" id="1.20.120.720">
    <property type="entry name" value="Myosin VI head, motor domain, U50 subdomain"/>
    <property type="match status" value="1"/>
</dbReference>
<feature type="compositionally biased region" description="Basic and acidic residues" evidence="23">
    <location>
        <begin position="1264"/>
        <end position="1277"/>
    </location>
</feature>
<dbReference type="EMBL" id="AP017482">
    <property type="protein sequence ID" value="BBB06734.1"/>
    <property type="molecule type" value="Genomic_DNA"/>
</dbReference>
<keyword evidence="15 21" id="KW-0009">Actin-binding</keyword>
<dbReference type="Gene3D" id="1.20.5.190">
    <property type="match status" value="1"/>
</dbReference>
<comment type="subcellular location">
    <subcellularLocation>
        <location evidence="2">Cell projection</location>
    </subcellularLocation>
    <subcellularLocation>
        <location evidence="1">Cytoplasm</location>
        <location evidence="1">Cytoskeleton</location>
    </subcellularLocation>
</comment>
<dbReference type="Gene3D" id="3.30.200.20">
    <property type="entry name" value="Phosphorylase Kinase, domain 1"/>
    <property type="match status" value="1"/>
</dbReference>
<dbReference type="GO" id="GO:0005524">
    <property type="term" value="F:ATP binding"/>
    <property type="evidence" value="ECO:0007669"/>
    <property type="project" value="UniProtKB-UniRule"/>
</dbReference>
<comment type="similarity">
    <text evidence="21">Belongs to the TRAFAC class myosin-kinesin ATPase superfamily. Myosin family.</text>
</comment>
<dbReference type="Pfam" id="PF00063">
    <property type="entry name" value="Myosin_head"/>
    <property type="match status" value="2"/>
</dbReference>
<keyword evidence="16" id="KW-0206">Cytoskeleton</keyword>
<feature type="region of interest" description="Disordered" evidence="23">
    <location>
        <begin position="1201"/>
        <end position="1281"/>
    </location>
</feature>
<keyword evidence="6" id="KW-0723">Serine/threonine-protein kinase</keyword>
<evidence type="ECO:0000256" key="8">
    <source>
        <dbReference type="ARBA" id="ARBA00022679"/>
    </source>
</evidence>